<dbReference type="InterPro" id="IPR003593">
    <property type="entry name" value="AAA+_ATPase"/>
</dbReference>
<keyword evidence="1" id="KW-0547">Nucleotide-binding</keyword>
<evidence type="ECO:0000256" key="2">
    <source>
        <dbReference type="ARBA" id="ARBA00022840"/>
    </source>
</evidence>
<dbReference type="Gene3D" id="3.40.50.300">
    <property type="entry name" value="P-loop containing nucleotide triphosphate hydrolases"/>
    <property type="match status" value="1"/>
</dbReference>
<gene>
    <name evidence="4" type="ORF">GBA63_00845</name>
</gene>
<dbReference type="CDD" id="cd03257">
    <property type="entry name" value="ABC_NikE_OppD_transporters"/>
    <property type="match status" value="1"/>
</dbReference>
<organism evidence="4 5">
    <name type="scientific">Rubrobacter tropicus</name>
    <dbReference type="NCBI Taxonomy" id="2653851"/>
    <lineage>
        <taxon>Bacteria</taxon>
        <taxon>Bacillati</taxon>
        <taxon>Actinomycetota</taxon>
        <taxon>Rubrobacteria</taxon>
        <taxon>Rubrobacterales</taxon>
        <taxon>Rubrobacteraceae</taxon>
        <taxon>Rubrobacter</taxon>
    </lineage>
</organism>
<dbReference type="SMART" id="SM00382">
    <property type="entry name" value="AAA"/>
    <property type="match status" value="1"/>
</dbReference>
<reference evidence="4 5" key="1">
    <citation type="submission" date="2019-10" db="EMBL/GenBank/DDBJ databases">
        <title>Rubrobacter sp nov SCSIO 52090 isolated from a deep-sea sediment in the South China Sea.</title>
        <authorList>
            <person name="Chen R.W."/>
        </authorList>
    </citation>
    <scope>NUCLEOTIDE SEQUENCE [LARGE SCALE GENOMIC DNA]</scope>
    <source>
        <strain evidence="4 5">SCSIO 52909</strain>
    </source>
</reference>
<dbReference type="KEGG" id="rub:GBA63_00845"/>
<dbReference type="PIRSF" id="PIRSF037116">
    <property type="entry name" value="CP_lyase_PhnK"/>
    <property type="match status" value="1"/>
</dbReference>
<dbReference type="InterPro" id="IPR012700">
    <property type="entry name" value="PhnK"/>
</dbReference>
<dbReference type="InterPro" id="IPR003439">
    <property type="entry name" value="ABC_transporter-like_ATP-bd"/>
</dbReference>
<keyword evidence="2 4" id="KW-0067">ATP-binding</keyword>
<dbReference type="GO" id="GO:0005524">
    <property type="term" value="F:ATP binding"/>
    <property type="evidence" value="ECO:0007669"/>
    <property type="project" value="UniProtKB-KW"/>
</dbReference>
<dbReference type="RefSeq" id="WP_166172590.1">
    <property type="nucleotide sequence ID" value="NZ_CP045119.1"/>
</dbReference>
<dbReference type="PROSITE" id="PS00211">
    <property type="entry name" value="ABC_TRANSPORTER_1"/>
    <property type="match status" value="1"/>
</dbReference>
<dbReference type="PROSITE" id="PS50893">
    <property type="entry name" value="ABC_TRANSPORTER_2"/>
    <property type="match status" value="1"/>
</dbReference>
<dbReference type="AlphaFoldDB" id="A0A6G8Q4C6"/>
<sequence length="276" mass="29462">MNGLVLEVEDLKRVYGRGCERCVENTGPGARTNTCSACGSVVACAGVSLEVGPGEVLGIVGESGSGKSTVAACLAFDVEPTDGVARFSGFGGSDIFGADAAQRRKLRDFDIGIVYQTPQQGLDLDTTAGGNVVERLLAADWRHVGGMRGRARELLSRTETPVGRMDEAPRHFSGGMRQRVQLAKALANRPSLLILDEPTTGLDVSVQARILDLIRDIQRETGVATLVISHDLGVIRLLTERTLVMRHGRVVEAGLTDQILEDPQAPYTQLLVNSAL</sequence>
<dbReference type="InterPro" id="IPR027417">
    <property type="entry name" value="P-loop_NTPase"/>
</dbReference>
<dbReference type="Pfam" id="PF00005">
    <property type="entry name" value="ABC_tran"/>
    <property type="match status" value="1"/>
</dbReference>
<dbReference type="Proteomes" id="UP000501452">
    <property type="component" value="Chromosome"/>
</dbReference>
<dbReference type="GO" id="GO:0019700">
    <property type="term" value="P:organic phosphonate catabolic process"/>
    <property type="evidence" value="ECO:0007669"/>
    <property type="project" value="TreeGrafter"/>
</dbReference>
<evidence type="ECO:0000256" key="1">
    <source>
        <dbReference type="ARBA" id="ARBA00022741"/>
    </source>
</evidence>
<evidence type="ECO:0000313" key="5">
    <source>
        <dbReference type="Proteomes" id="UP000501452"/>
    </source>
</evidence>
<keyword evidence="5" id="KW-1185">Reference proteome</keyword>
<feature type="domain" description="ABC transporter" evidence="3">
    <location>
        <begin position="6"/>
        <end position="272"/>
    </location>
</feature>
<evidence type="ECO:0000313" key="4">
    <source>
        <dbReference type="EMBL" id="QIN81331.1"/>
    </source>
</evidence>
<dbReference type="InterPro" id="IPR017871">
    <property type="entry name" value="ABC_transporter-like_CS"/>
</dbReference>
<dbReference type="PANTHER" id="PTHR42764:SF1">
    <property type="entry name" value="PHOSPHONATES UTILIZATION ATP-BINDING PROTEIN PHNK-RELATED"/>
    <property type="match status" value="1"/>
</dbReference>
<protein>
    <submittedName>
        <fullName evidence="4">ATP-binding cassette domain-containing protein</fullName>
    </submittedName>
</protein>
<name>A0A6G8Q4C6_9ACTN</name>
<dbReference type="EMBL" id="CP045119">
    <property type="protein sequence ID" value="QIN81331.1"/>
    <property type="molecule type" value="Genomic_DNA"/>
</dbReference>
<proteinExistence type="predicted"/>
<dbReference type="PANTHER" id="PTHR42764">
    <property type="entry name" value="PHOSPHONATES UTILIZATION ATP-BINDING PROTEIN PHNK-RELATED"/>
    <property type="match status" value="1"/>
</dbReference>
<dbReference type="GO" id="GO:0016887">
    <property type="term" value="F:ATP hydrolysis activity"/>
    <property type="evidence" value="ECO:0007669"/>
    <property type="project" value="InterPro"/>
</dbReference>
<accession>A0A6G8Q4C6</accession>
<dbReference type="SUPFAM" id="SSF52540">
    <property type="entry name" value="P-loop containing nucleoside triphosphate hydrolases"/>
    <property type="match status" value="1"/>
</dbReference>
<evidence type="ECO:0000259" key="3">
    <source>
        <dbReference type="PROSITE" id="PS50893"/>
    </source>
</evidence>